<evidence type="ECO:0000256" key="4">
    <source>
        <dbReference type="ARBA" id="ARBA00022857"/>
    </source>
</evidence>
<organism evidence="9 10">
    <name type="scientific">Geodermatophilus arenarius</name>
    <dbReference type="NCBI Taxonomy" id="1137990"/>
    <lineage>
        <taxon>Bacteria</taxon>
        <taxon>Bacillati</taxon>
        <taxon>Actinomycetota</taxon>
        <taxon>Actinomycetes</taxon>
        <taxon>Geodermatophilales</taxon>
        <taxon>Geodermatophilaceae</taxon>
        <taxon>Geodermatophilus</taxon>
    </lineage>
</organism>
<keyword evidence="3 7" id="KW-0641">Proline biosynthesis</keyword>
<keyword evidence="4 7" id="KW-0521">NADP</keyword>
<evidence type="ECO:0000259" key="8">
    <source>
        <dbReference type="Pfam" id="PF00171"/>
    </source>
</evidence>
<reference evidence="10" key="1">
    <citation type="journal article" date="2019" name="Int. J. Syst. Evol. Microbiol.">
        <title>The Global Catalogue of Microorganisms (GCM) 10K type strain sequencing project: providing services to taxonomists for standard genome sequencing and annotation.</title>
        <authorList>
            <consortium name="The Broad Institute Genomics Platform"/>
            <consortium name="The Broad Institute Genome Sequencing Center for Infectious Disease"/>
            <person name="Wu L."/>
            <person name="Ma J."/>
        </authorList>
    </citation>
    <scope>NUCLEOTIDE SEQUENCE [LARGE SCALE GENOMIC DNA]</scope>
    <source>
        <strain evidence="10">CCUG 62763</strain>
    </source>
</reference>
<dbReference type="CDD" id="cd07079">
    <property type="entry name" value="ALDH_F18-19_ProA-GPR"/>
    <property type="match status" value="1"/>
</dbReference>
<gene>
    <name evidence="7" type="primary">proA</name>
    <name evidence="9" type="ORF">ACFO3M_01345</name>
</gene>
<comment type="caution">
    <text evidence="9">The sequence shown here is derived from an EMBL/GenBank/DDBJ whole genome shotgun (WGS) entry which is preliminary data.</text>
</comment>
<evidence type="ECO:0000256" key="1">
    <source>
        <dbReference type="ARBA" id="ARBA00004985"/>
    </source>
</evidence>
<dbReference type="EMBL" id="JBHSGR010000001">
    <property type="protein sequence ID" value="MFC4692025.1"/>
    <property type="molecule type" value="Genomic_DNA"/>
</dbReference>
<comment type="pathway">
    <text evidence="1 7">Amino-acid biosynthesis; L-proline biosynthesis; L-glutamate 5-semialdehyde from L-glutamate: step 2/2.</text>
</comment>
<comment type="catalytic activity">
    <reaction evidence="6 7">
        <text>L-glutamate 5-semialdehyde + phosphate + NADP(+) = L-glutamyl 5-phosphate + NADPH + H(+)</text>
        <dbReference type="Rhea" id="RHEA:19541"/>
        <dbReference type="ChEBI" id="CHEBI:15378"/>
        <dbReference type="ChEBI" id="CHEBI:43474"/>
        <dbReference type="ChEBI" id="CHEBI:57783"/>
        <dbReference type="ChEBI" id="CHEBI:58066"/>
        <dbReference type="ChEBI" id="CHEBI:58274"/>
        <dbReference type="ChEBI" id="CHEBI:58349"/>
        <dbReference type="EC" id="1.2.1.41"/>
    </reaction>
</comment>
<dbReference type="InterPro" id="IPR000965">
    <property type="entry name" value="GPR_dom"/>
</dbReference>
<comment type="similarity">
    <text evidence="7">Belongs to the gamma-glutamyl phosphate reductase family.</text>
</comment>
<keyword evidence="2 7" id="KW-0028">Amino-acid biosynthesis</keyword>
<dbReference type="GO" id="GO:0004350">
    <property type="term" value="F:glutamate-5-semialdehyde dehydrogenase activity"/>
    <property type="evidence" value="ECO:0007669"/>
    <property type="project" value="UniProtKB-EC"/>
</dbReference>
<dbReference type="PROSITE" id="PS01223">
    <property type="entry name" value="PROA"/>
    <property type="match status" value="1"/>
</dbReference>
<dbReference type="PANTHER" id="PTHR11063:SF8">
    <property type="entry name" value="DELTA-1-PYRROLINE-5-CARBOXYLATE SYNTHASE"/>
    <property type="match status" value="1"/>
</dbReference>
<dbReference type="InterPro" id="IPR016163">
    <property type="entry name" value="Ald_DH_C"/>
</dbReference>
<evidence type="ECO:0000256" key="7">
    <source>
        <dbReference type="HAMAP-Rule" id="MF_00412"/>
    </source>
</evidence>
<dbReference type="InterPro" id="IPR016162">
    <property type="entry name" value="Ald_DH_N"/>
</dbReference>
<comment type="function">
    <text evidence="7">Catalyzes the NADPH-dependent reduction of L-glutamate 5-phosphate into L-glutamate 5-semialdehyde and phosphate. The product spontaneously undergoes cyclization to form 1-pyrroline-5-carboxylate.</text>
</comment>
<comment type="subcellular location">
    <subcellularLocation>
        <location evidence="7">Cytoplasm</location>
    </subcellularLocation>
</comment>
<keyword evidence="5 7" id="KW-0560">Oxidoreductase</keyword>
<evidence type="ECO:0000256" key="5">
    <source>
        <dbReference type="ARBA" id="ARBA00023002"/>
    </source>
</evidence>
<evidence type="ECO:0000313" key="10">
    <source>
        <dbReference type="Proteomes" id="UP001596025"/>
    </source>
</evidence>
<dbReference type="NCBIfam" id="TIGR00407">
    <property type="entry name" value="proA"/>
    <property type="match status" value="1"/>
</dbReference>
<dbReference type="RefSeq" id="WP_387985365.1">
    <property type="nucleotide sequence ID" value="NZ_JBHSGR010000001.1"/>
</dbReference>
<keyword evidence="7" id="KW-0963">Cytoplasm</keyword>
<dbReference type="InterPro" id="IPR020593">
    <property type="entry name" value="G-glutamylP_reductase_CS"/>
</dbReference>
<evidence type="ECO:0000256" key="2">
    <source>
        <dbReference type="ARBA" id="ARBA00022605"/>
    </source>
</evidence>
<dbReference type="EC" id="1.2.1.41" evidence="7"/>
<evidence type="ECO:0000256" key="3">
    <source>
        <dbReference type="ARBA" id="ARBA00022650"/>
    </source>
</evidence>
<dbReference type="InterPro" id="IPR015590">
    <property type="entry name" value="Aldehyde_DH_dom"/>
</dbReference>
<dbReference type="Gene3D" id="3.40.309.10">
    <property type="entry name" value="Aldehyde Dehydrogenase, Chain A, domain 2"/>
    <property type="match status" value="1"/>
</dbReference>
<dbReference type="PANTHER" id="PTHR11063">
    <property type="entry name" value="GLUTAMATE SEMIALDEHYDE DEHYDROGENASE"/>
    <property type="match status" value="1"/>
</dbReference>
<accession>A0ABV9LG03</accession>
<dbReference type="SUPFAM" id="SSF53720">
    <property type="entry name" value="ALDH-like"/>
    <property type="match status" value="1"/>
</dbReference>
<dbReference type="Gene3D" id="3.40.605.10">
    <property type="entry name" value="Aldehyde Dehydrogenase, Chain A, domain 1"/>
    <property type="match status" value="1"/>
</dbReference>
<sequence>MSDAADLPLIGAAALRARAASRVLRTLPTDVKDAALTAMAEALVERTDEVLAANAQDVAAAEADGTPPSVLDRLRLDAGRVAGVAAALRELVALPDPVGDVVRGSRLPNGLELRQVRVPFGVVGIVYEARPNVTVDAAGLCLKSGNAALLRGSASAYRTNLALVTVLMEAGQKAGLPEGSVELLPADRASVGELLSARGHVDLVIPRGGASLIQRVVREAQVPVIETGVGNCHVYVDASADTAMAEAIVLNSKTHRVSVCNSAETLLVHRDVPFLPRLLSALVDAGVTLHGDQATIDAAAQSGLQAVVPATDEDWATEYLSMDMAVRVVDDLPAALGHIATWGSGHSEAIVADSASAIAAFTAGVDAAAVLVNASTRFTDGGEFGFGAEIGISTQKLHARGPLGLPELTSTTYVVTGNGHTR</sequence>
<evidence type="ECO:0000256" key="6">
    <source>
        <dbReference type="ARBA" id="ARBA00049024"/>
    </source>
</evidence>
<dbReference type="InterPro" id="IPR012134">
    <property type="entry name" value="Glu-5-SA_DH"/>
</dbReference>
<name>A0ABV9LG03_9ACTN</name>
<dbReference type="Pfam" id="PF00171">
    <property type="entry name" value="Aldedh"/>
    <property type="match status" value="1"/>
</dbReference>
<keyword evidence="10" id="KW-1185">Reference proteome</keyword>
<protein>
    <recommendedName>
        <fullName evidence="7">Gamma-glutamyl phosphate reductase</fullName>
        <shortName evidence="7">GPR</shortName>
        <ecNumber evidence="7">1.2.1.41</ecNumber>
    </recommendedName>
    <alternativeName>
        <fullName evidence="7">Glutamate-5-semialdehyde dehydrogenase</fullName>
    </alternativeName>
    <alternativeName>
        <fullName evidence="7">Glutamyl-gamma-semialdehyde dehydrogenase</fullName>
        <shortName evidence="7">GSA dehydrogenase</shortName>
    </alternativeName>
</protein>
<dbReference type="Proteomes" id="UP001596025">
    <property type="component" value="Unassembled WGS sequence"/>
</dbReference>
<proteinExistence type="inferred from homology"/>
<dbReference type="InterPro" id="IPR016161">
    <property type="entry name" value="Ald_DH/histidinol_DH"/>
</dbReference>
<dbReference type="NCBIfam" id="NF001221">
    <property type="entry name" value="PRK00197.1"/>
    <property type="match status" value="1"/>
</dbReference>
<evidence type="ECO:0000313" key="9">
    <source>
        <dbReference type="EMBL" id="MFC4692025.1"/>
    </source>
</evidence>
<feature type="domain" description="Aldehyde dehydrogenase" evidence="8">
    <location>
        <begin position="11"/>
        <end position="281"/>
    </location>
</feature>
<dbReference type="PIRSF" id="PIRSF000151">
    <property type="entry name" value="GPR"/>
    <property type="match status" value="1"/>
</dbReference>
<dbReference type="HAMAP" id="MF_00412">
    <property type="entry name" value="ProA"/>
    <property type="match status" value="1"/>
</dbReference>